<gene>
    <name evidence="1" type="ORF">Back11_07300</name>
</gene>
<reference evidence="1 2" key="1">
    <citation type="submission" date="2018-11" db="EMBL/GenBank/DDBJ databases">
        <title>Complete genome sequence of Paenibacillus baekrokdamisoli strain KCTC 33723.</title>
        <authorList>
            <person name="Kang S.W."/>
            <person name="Lee K.C."/>
            <person name="Kim K.K."/>
            <person name="Kim J.S."/>
            <person name="Kim D.S."/>
            <person name="Ko S.H."/>
            <person name="Yang S.H."/>
            <person name="Lee J.S."/>
        </authorList>
    </citation>
    <scope>NUCLEOTIDE SEQUENCE [LARGE SCALE GENOMIC DNA]</scope>
    <source>
        <strain evidence="1 2">KCTC 33723</strain>
    </source>
</reference>
<organism evidence="1 2">
    <name type="scientific">Paenibacillus baekrokdamisoli</name>
    <dbReference type="NCBI Taxonomy" id="1712516"/>
    <lineage>
        <taxon>Bacteria</taxon>
        <taxon>Bacillati</taxon>
        <taxon>Bacillota</taxon>
        <taxon>Bacilli</taxon>
        <taxon>Bacillales</taxon>
        <taxon>Paenibacillaceae</taxon>
        <taxon>Paenibacillus</taxon>
    </lineage>
</organism>
<keyword evidence="2" id="KW-1185">Reference proteome</keyword>
<dbReference type="KEGG" id="pbk:Back11_07300"/>
<evidence type="ECO:0000313" key="1">
    <source>
        <dbReference type="EMBL" id="BBH19385.1"/>
    </source>
</evidence>
<sequence>MLTILRIKIQVRFLFIWSSLILKVARGYRNKGLYNLYRIIFFRKALEICMGIADHKEIVHLLLGKLVVSFCDLNGTLHIHMKYMKGNSL</sequence>
<name>A0A3G9ITK8_9BACL</name>
<protein>
    <submittedName>
        <fullName evidence="1">Uncharacterized protein</fullName>
    </submittedName>
</protein>
<dbReference type="EMBL" id="AP019308">
    <property type="protein sequence ID" value="BBH19385.1"/>
    <property type="molecule type" value="Genomic_DNA"/>
</dbReference>
<accession>A0A3G9ITK8</accession>
<evidence type="ECO:0000313" key="2">
    <source>
        <dbReference type="Proteomes" id="UP000275368"/>
    </source>
</evidence>
<proteinExistence type="predicted"/>
<dbReference type="AlphaFoldDB" id="A0A3G9ITK8"/>
<dbReference type="Proteomes" id="UP000275368">
    <property type="component" value="Chromosome"/>
</dbReference>